<dbReference type="InterPro" id="IPR029787">
    <property type="entry name" value="Nucleotide_cyclase"/>
</dbReference>
<feature type="coiled-coil region" evidence="1">
    <location>
        <begin position="1006"/>
        <end position="1033"/>
    </location>
</feature>
<keyword evidence="2" id="KW-1133">Transmembrane helix</keyword>
<keyword evidence="2" id="KW-0472">Membrane</keyword>
<evidence type="ECO:0000256" key="2">
    <source>
        <dbReference type="SAM" id="Phobius"/>
    </source>
</evidence>
<dbReference type="GO" id="GO:0003824">
    <property type="term" value="F:catalytic activity"/>
    <property type="evidence" value="ECO:0007669"/>
    <property type="project" value="UniProtKB-ARBA"/>
</dbReference>
<dbReference type="Gene3D" id="3.30.70.270">
    <property type="match status" value="1"/>
</dbReference>
<dbReference type="SMART" id="SM00086">
    <property type="entry name" value="PAC"/>
    <property type="match status" value="1"/>
</dbReference>
<dbReference type="PROSITE" id="PS50112">
    <property type="entry name" value="PAS"/>
    <property type="match status" value="1"/>
</dbReference>
<evidence type="ECO:0000259" key="6">
    <source>
        <dbReference type="PROSITE" id="PS50887"/>
    </source>
</evidence>
<dbReference type="InterPro" id="IPR001633">
    <property type="entry name" value="EAL_dom"/>
</dbReference>
<dbReference type="InterPro" id="IPR043128">
    <property type="entry name" value="Rev_trsase/Diguanyl_cyclase"/>
</dbReference>
<accession>A0A543Q6J0</accession>
<dbReference type="CDD" id="cd00130">
    <property type="entry name" value="PAS"/>
    <property type="match status" value="1"/>
</dbReference>
<dbReference type="InterPro" id="IPR000014">
    <property type="entry name" value="PAS"/>
</dbReference>
<dbReference type="InterPro" id="IPR000160">
    <property type="entry name" value="GGDEF_dom"/>
</dbReference>
<dbReference type="SUPFAM" id="SSF55785">
    <property type="entry name" value="PYP-like sensor domain (PAS domain)"/>
    <property type="match status" value="1"/>
</dbReference>
<dbReference type="PANTHER" id="PTHR44757">
    <property type="entry name" value="DIGUANYLATE CYCLASE DGCP"/>
    <property type="match status" value="1"/>
</dbReference>
<evidence type="ECO:0000313" key="7">
    <source>
        <dbReference type="EMBL" id="TQN51941.1"/>
    </source>
</evidence>
<feature type="domain" description="PAS" evidence="3">
    <location>
        <begin position="339"/>
        <end position="412"/>
    </location>
</feature>
<dbReference type="SMART" id="SM00052">
    <property type="entry name" value="EAL"/>
    <property type="match status" value="1"/>
</dbReference>
<dbReference type="InterPro" id="IPR001610">
    <property type="entry name" value="PAC"/>
</dbReference>
<dbReference type="SUPFAM" id="SSF141868">
    <property type="entry name" value="EAL domain-like"/>
    <property type="match status" value="1"/>
</dbReference>
<dbReference type="CDD" id="cd12915">
    <property type="entry name" value="PDC2_DGC_like"/>
    <property type="match status" value="1"/>
</dbReference>
<dbReference type="Gene3D" id="3.20.20.450">
    <property type="entry name" value="EAL domain"/>
    <property type="match status" value="1"/>
</dbReference>
<evidence type="ECO:0000259" key="5">
    <source>
        <dbReference type="PROSITE" id="PS50883"/>
    </source>
</evidence>
<dbReference type="InterPro" id="IPR052155">
    <property type="entry name" value="Biofilm_reg_signaling"/>
</dbReference>
<evidence type="ECO:0000256" key="1">
    <source>
        <dbReference type="SAM" id="Coils"/>
    </source>
</evidence>
<feature type="domain" description="EAL" evidence="5">
    <location>
        <begin position="643"/>
        <end position="909"/>
    </location>
</feature>
<dbReference type="Gene3D" id="3.30.450.20">
    <property type="entry name" value="PAS domain"/>
    <property type="match status" value="2"/>
</dbReference>
<comment type="caution">
    <text evidence="7">The sequence shown here is derived from an EMBL/GenBank/DDBJ whole genome shotgun (WGS) entry which is preliminary data.</text>
</comment>
<dbReference type="PROSITE" id="PS50883">
    <property type="entry name" value="EAL"/>
    <property type="match status" value="1"/>
</dbReference>
<dbReference type="InterPro" id="IPR035965">
    <property type="entry name" value="PAS-like_dom_sf"/>
</dbReference>
<name>A0A543Q6J0_ACITH</name>
<dbReference type="Pfam" id="PF00563">
    <property type="entry name" value="EAL"/>
    <property type="match status" value="1"/>
</dbReference>
<dbReference type="RefSeq" id="WP_226859275.1">
    <property type="nucleotide sequence ID" value="NZ_SZUV01000001.1"/>
</dbReference>
<dbReference type="CDD" id="cd01949">
    <property type="entry name" value="GGDEF"/>
    <property type="match status" value="1"/>
</dbReference>
<dbReference type="FunFam" id="3.30.70.270:FF:000001">
    <property type="entry name" value="Diguanylate cyclase domain protein"/>
    <property type="match status" value="1"/>
</dbReference>
<dbReference type="Pfam" id="PF08448">
    <property type="entry name" value="PAS_4"/>
    <property type="match status" value="1"/>
</dbReference>
<reference evidence="7 8" key="1">
    <citation type="submission" date="2019-03" db="EMBL/GenBank/DDBJ databases">
        <title>New insights into Acidothiobacillus thiooxidans sulfur metabolism through coupled gene expression, solution geochemistry, microscopy and spectroscopy analyses.</title>
        <authorList>
            <person name="Camacho D."/>
            <person name="Frazao R."/>
            <person name="Fouillen A."/>
            <person name="Nanci A."/>
            <person name="Lang B.F."/>
            <person name="Apte S.C."/>
            <person name="Baron C."/>
            <person name="Warren L.A."/>
        </authorList>
    </citation>
    <scope>NUCLEOTIDE SEQUENCE [LARGE SCALE GENOMIC DNA]</scope>
    <source>
        <strain evidence="7 8">ATCC 19377</strain>
    </source>
</reference>
<dbReference type="PROSITE" id="PS50113">
    <property type="entry name" value="PAC"/>
    <property type="match status" value="1"/>
</dbReference>
<proteinExistence type="predicted"/>
<dbReference type="InterPro" id="IPR035919">
    <property type="entry name" value="EAL_sf"/>
</dbReference>
<dbReference type="PANTHER" id="PTHR44757:SF4">
    <property type="entry name" value="DIGUANYLATE CYCLASE DGCE-RELATED"/>
    <property type="match status" value="1"/>
</dbReference>
<dbReference type="Pfam" id="PF00990">
    <property type="entry name" value="GGDEF"/>
    <property type="match status" value="1"/>
</dbReference>
<dbReference type="NCBIfam" id="TIGR00254">
    <property type="entry name" value="GGDEF"/>
    <property type="match status" value="1"/>
</dbReference>
<evidence type="ECO:0000313" key="8">
    <source>
        <dbReference type="Proteomes" id="UP000315403"/>
    </source>
</evidence>
<keyword evidence="2" id="KW-0812">Transmembrane</keyword>
<dbReference type="EMBL" id="SZUV01000001">
    <property type="protein sequence ID" value="TQN51941.1"/>
    <property type="molecule type" value="Genomic_DNA"/>
</dbReference>
<evidence type="ECO:0000259" key="4">
    <source>
        <dbReference type="PROSITE" id="PS50113"/>
    </source>
</evidence>
<keyword evidence="1" id="KW-0175">Coiled coil</keyword>
<feature type="transmembrane region" description="Helical" evidence="2">
    <location>
        <begin position="301"/>
        <end position="318"/>
    </location>
</feature>
<organism evidence="7 8">
    <name type="scientific">Acidithiobacillus thiooxidans ATCC 19377</name>
    <dbReference type="NCBI Taxonomy" id="637390"/>
    <lineage>
        <taxon>Bacteria</taxon>
        <taxon>Pseudomonadati</taxon>
        <taxon>Pseudomonadota</taxon>
        <taxon>Acidithiobacillia</taxon>
        <taxon>Acidithiobacillales</taxon>
        <taxon>Acidithiobacillaceae</taxon>
        <taxon>Acidithiobacillus</taxon>
    </lineage>
</organism>
<dbReference type="SMART" id="SM00091">
    <property type="entry name" value="PAS"/>
    <property type="match status" value="1"/>
</dbReference>
<dbReference type="InterPro" id="IPR000700">
    <property type="entry name" value="PAS-assoc_C"/>
</dbReference>
<feature type="domain" description="GGDEF" evidence="6">
    <location>
        <begin position="501"/>
        <end position="634"/>
    </location>
</feature>
<dbReference type="CDD" id="cd01948">
    <property type="entry name" value="EAL"/>
    <property type="match status" value="1"/>
</dbReference>
<protein>
    <submittedName>
        <fullName evidence="7">Putative signaling protein</fullName>
    </submittedName>
</protein>
<dbReference type="SUPFAM" id="SSF55073">
    <property type="entry name" value="Nucleotide cyclase"/>
    <property type="match status" value="1"/>
</dbReference>
<feature type="domain" description="PAC" evidence="4">
    <location>
        <begin position="417"/>
        <end position="469"/>
    </location>
</feature>
<evidence type="ECO:0000259" key="3">
    <source>
        <dbReference type="PROSITE" id="PS50112"/>
    </source>
</evidence>
<gene>
    <name evidence="7" type="ORF">DLNHIDIE_01822</name>
</gene>
<dbReference type="InterPro" id="IPR013656">
    <property type="entry name" value="PAS_4"/>
</dbReference>
<dbReference type="NCBIfam" id="TIGR00229">
    <property type="entry name" value="sensory_box"/>
    <property type="match status" value="1"/>
</dbReference>
<dbReference type="AlphaFoldDB" id="A0A543Q6J0"/>
<dbReference type="SMART" id="SM00267">
    <property type="entry name" value="GGDEF"/>
    <property type="match status" value="1"/>
</dbReference>
<dbReference type="PROSITE" id="PS50887">
    <property type="entry name" value="GGDEF"/>
    <property type="match status" value="1"/>
</dbReference>
<sequence length="1039" mass="115861">MLSWLFRIWLLFVVIILLAGVGLAYGEWQEVRQEYSTDLHALAAAMADGTQLFLQGAQTSLSMLAQDADRTANITSLLLHEKLQDYLVLNPDFDSVGLKTADNTVITSGMNKDLLHTLLSPVATHKNFFLTTQQQTLITRCQRASGICVGPPLSAPGNLAAHPRWMIPLFLRIQSTSVSPLRPSCLVVLLPLQNGQFSFWHNLPLPAMSSVFLLRQDGFLESRTPPPSKTTFSEIQTGIATQSIRKHPDAHFDTFYGFATAANQWRLGSWYRVQGYPLVAGVGLSRAYLVAVWWKRMIAPLAALFALLLLSTLGYRGFRSIAEARQRERVFASMLLLEAKERAEVTLQSIGDAVITTDIEGHITEANPVAERLLGTTREEVLSKPIEAVFHIVREGDHQAMENPVQRALHEGQVVGLANHTVLMHADGHEIAIEDSAAPILGRDGRVLGAVLVFRDVTERRRQAAELAYQANHDALTGLYNRKMFLEQLRQSMQEALRDERLLLVGILDLDGFKQINDRWGHDQGDQLLCAVAQHLRDALRSGDIVARMGGDEFGLLLPNIRSIDDARNVADHLMQALKQSIPLDAQVVSISASLGFTVLPWDSGDNQQILRHADLALYVAKAQGRNQYCFYEAAMDLEQEHLMETLIMTQEALDDQRLVMYYQPIVTLPQTEGEISANTTMGKGIIGFEALMRLQDPQRGLLTPAAFCEALDHPRLARRIGCYVLDAVLAQGEHWHSTGLIVRLSLNISARHLLDSEFLNDLRCALKAHPGMPPEYCEIEVTESAPMQDFQIAHETLQQCNDLGLRIALDDFGTGNASLSYLQKLPAQTIKIDQSFVRDILNDPRDFAIVAGVTRTASMLGLEVIAEGVETLGHLQLLETLDHPAMQGYFFSRPMPAKAVPAWILSYNPMDYNVKPTQGHNNSAEMTDMGLLRAHNLRVEASIQYLRGQGDCLPDRIIGVDDVAHCHLAVWLDRFTNPATRPPEIDRLHRRLHQILTDNPSQPGSAEAQKLAQELQETNTRLMEELQMFLGERNVYGR</sequence>
<dbReference type="Proteomes" id="UP000315403">
    <property type="component" value="Unassembled WGS sequence"/>
</dbReference>